<organism evidence="2 3">
    <name type="scientific">Roseobacter litoralis (strain ATCC 49566 / DSM 6996 / JCM 21268 / NBRC 15278 / OCh 149)</name>
    <dbReference type="NCBI Taxonomy" id="391595"/>
    <lineage>
        <taxon>Bacteria</taxon>
        <taxon>Pseudomonadati</taxon>
        <taxon>Pseudomonadota</taxon>
        <taxon>Alphaproteobacteria</taxon>
        <taxon>Rhodobacterales</taxon>
        <taxon>Roseobacteraceae</taxon>
        <taxon>Roseobacter</taxon>
    </lineage>
</organism>
<dbReference type="SUPFAM" id="SSF46785">
    <property type="entry name" value="Winged helix' DNA-binding domain"/>
    <property type="match status" value="1"/>
</dbReference>
<dbReference type="Gene3D" id="1.10.10.10">
    <property type="entry name" value="Winged helix-like DNA-binding domain superfamily/Winged helix DNA-binding domain"/>
    <property type="match status" value="1"/>
</dbReference>
<dbReference type="PANTHER" id="PTHR33164">
    <property type="entry name" value="TRANSCRIPTIONAL REGULATOR, MARR FAMILY"/>
    <property type="match status" value="1"/>
</dbReference>
<dbReference type="OrthoDB" id="9814496at2"/>
<dbReference type="RefSeq" id="WP_013963034.1">
    <property type="nucleotide sequence ID" value="NC_015730.1"/>
</dbReference>
<dbReference type="PROSITE" id="PS50995">
    <property type="entry name" value="HTH_MARR_2"/>
    <property type="match status" value="1"/>
</dbReference>
<dbReference type="PANTHER" id="PTHR33164:SF95">
    <property type="entry name" value="TRANSCRIPTIONAL REGULATOR"/>
    <property type="match status" value="1"/>
</dbReference>
<dbReference type="GO" id="GO:0003700">
    <property type="term" value="F:DNA-binding transcription factor activity"/>
    <property type="evidence" value="ECO:0007669"/>
    <property type="project" value="InterPro"/>
</dbReference>
<dbReference type="Proteomes" id="UP000001353">
    <property type="component" value="Chromosome"/>
</dbReference>
<proteinExistence type="predicted"/>
<evidence type="ECO:0000313" key="3">
    <source>
        <dbReference type="Proteomes" id="UP000001353"/>
    </source>
</evidence>
<accession>F7ZJU9</accession>
<dbReference type="InterPro" id="IPR036388">
    <property type="entry name" value="WH-like_DNA-bd_sf"/>
</dbReference>
<dbReference type="InterPro" id="IPR036390">
    <property type="entry name" value="WH_DNA-bd_sf"/>
</dbReference>
<protein>
    <submittedName>
        <fullName evidence="2">HTH-type transcriptional regulator, MarR family</fullName>
    </submittedName>
</protein>
<dbReference type="InterPro" id="IPR000835">
    <property type="entry name" value="HTH_MarR-typ"/>
</dbReference>
<gene>
    <name evidence="2" type="ordered locus">RLO149_c031680</name>
</gene>
<dbReference type="InterPro" id="IPR039422">
    <property type="entry name" value="MarR/SlyA-like"/>
</dbReference>
<feature type="domain" description="HTH marR-type" evidence="1">
    <location>
        <begin position="18"/>
        <end position="149"/>
    </location>
</feature>
<reference evidence="2 3" key="1">
    <citation type="journal article" date="2011" name="BMC Genomics">
        <title>Comparative genome analysis and genome-guided physiological analysis of Roseobacter litoralis.</title>
        <authorList>
            <person name="Kalhoefer D."/>
            <person name="Thole S."/>
            <person name="Voget S."/>
            <person name="Lehmann R."/>
            <person name="Liesegang H."/>
            <person name="Wollher A."/>
            <person name="Daniel R."/>
            <person name="Simon M."/>
            <person name="Brinkhoff T."/>
        </authorList>
    </citation>
    <scope>NUCLEOTIDE SEQUENCE [LARGE SCALE GENOMIC DNA]</scope>
    <source>
        <strain evidence="3">ATCC 49566 / DSM 6996 / JCM 21268 / NBRC 15278 / OCh 149</strain>
    </source>
</reference>
<dbReference type="SMART" id="SM00347">
    <property type="entry name" value="HTH_MARR"/>
    <property type="match status" value="1"/>
</dbReference>
<dbReference type="Pfam" id="PF01047">
    <property type="entry name" value="MarR"/>
    <property type="match status" value="1"/>
</dbReference>
<dbReference type="KEGG" id="rli:RLO149_c031680"/>
<dbReference type="AlphaFoldDB" id="F7ZJU9"/>
<dbReference type="GO" id="GO:0006950">
    <property type="term" value="P:response to stress"/>
    <property type="evidence" value="ECO:0007669"/>
    <property type="project" value="TreeGrafter"/>
</dbReference>
<evidence type="ECO:0000313" key="2">
    <source>
        <dbReference type="EMBL" id="AEI95124.1"/>
    </source>
</evidence>
<dbReference type="eggNOG" id="COG1846">
    <property type="taxonomic scope" value="Bacteria"/>
</dbReference>
<sequence>MPTARENKTASKQPYRLDEQVGYLLRLATQRHAHILQDHLPHDLTPTQFAALMRLAELGTCSQNELGRQIAVDAATIKGVVDRLRKKGFVVTHPDAGDKRRLMLSLVSGLDDMIAALHETGFHISEKTLAPLDPKERADFVRLLKKAAFAEH</sequence>
<dbReference type="STRING" id="391595.RLO149_c031680"/>
<dbReference type="HOGENOM" id="CLU_083287_4_0_5"/>
<dbReference type="EMBL" id="CP002623">
    <property type="protein sequence ID" value="AEI95124.1"/>
    <property type="molecule type" value="Genomic_DNA"/>
</dbReference>
<evidence type="ECO:0000259" key="1">
    <source>
        <dbReference type="PROSITE" id="PS50995"/>
    </source>
</evidence>
<name>F7ZJU9_ROSLO</name>
<keyword evidence="3" id="KW-1185">Reference proteome</keyword>